<dbReference type="EMBL" id="BLLK01000069">
    <property type="protein sequence ID" value="GFH61071.1"/>
    <property type="molecule type" value="Genomic_DNA"/>
</dbReference>
<evidence type="ECO:0000256" key="1">
    <source>
        <dbReference type="ARBA" id="ARBA00005495"/>
    </source>
</evidence>
<dbReference type="InterPro" id="IPR006913">
    <property type="entry name" value="CENP-V/GFA"/>
</dbReference>
<dbReference type="Gene3D" id="3.90.1590.10">
    <property type="entry name" value="glutathione-dependent formaldehyde- activating enzyme (gfa)"/>
    <property type="match status" value="1"/>
</dbReference>
<evidence type="ECO:0000256" key="3">
    <source>
        <dbReference type="ARBA" id="ARBA00022833"/>
    </source>
</evidence>
<accession>A0AAD3DD27</accession>
<dbReference type="Pfam" id="PF04828">
    <property type="entry name" value="GFA"/>
    <property type="match status" value="1"/>
</dbReference>
<protein>
    <recommendedName>
        <fullName evidence="5">CENP-V/GFA domain-containing protein</fullName>
    </recommendedName>
</protein>
<reference evidence="6 7" key="1">
    <citation type="journal article" date="2021" name="Sci. Rep.">
        <title>The genome of the diatom Chaetoceros tenuissimus carries an ancient integrated fragment of an extant virus.</title>
        <authorList>
            <person name="Hongo Y."/>
            <person name="Kimura K."/>
            <person name="Takaki Y."/>
            <person name="Yoshida Y."/>
            <person name="Baba S."/>
            <person name="Kobayashi G."/>
            <person name="Nagasaki K."/>
            <person name="Hano T."/>
            <person name="Tomaru Y."/>
        </authorList>
    </citation>
    <scope>NUCLEOTIDE SEQUENCE [LARGE SCALE GENOMIC DNA]</scope>
    <source>
        <strain evidence="6 7">NIES-3715</strain>
    </source>
</reference>
<dbReference type="InterPro" id="IPR011057">
    <property type="entry name" value="Mss4-like_sf"/>
</dbReference>
<sequence>MRVAKLLSGSCMCRSIHWTVKDARIGQILICHCELCRKSSGSVNVPFIALPKSAVWTQLEKSDTLQKYSSSNVADRYFCSKCGSFVCMDYSHEKSTVWLPMGTLSSSKENTSIETILDSTKDCHIFKEDQASFESALDALPREEYFGYYKSDCCSAGKEWDDLGDWKEEIDERATGEDVEDAKT</sequence>
<gene>
    <name evidence="6" type="ORF">CTEN210_17547</name>
</gene>
<dbReference type="PANTHER" id="PTHR33337:SF40">
    <property type="entry name" value="CENP-V_GFA DOMAIN-CONTAINING PROTEIN-RELATED"/>
    <property type="match status" value="1"/>
</dbReference>
<dbReference type="SUPFAM" id="SSF51316">
    <property type="entry name" value="Mss4-like"/>
    <property type="match status" value="1"/>
</dbReference>
<evidence type="ECO:0000259" key="5">
    <source>
        <dbReference type="PROSITE" id="PS51891"/>
    </source>
</evidence>
<organism evidence="6 7">
    <name type="scientific">Chaetoceros tenuissimus</name>
    <dbReference type="NCBI Taxonomy" id="426638"/>
    <lineage>
        <taxon>Eukaryota</taxon>
        <taxon>Sar</taxon>
        <taxon>Stramenopiles</taxon>
        <taxon>Ochrophyta</taxon>
        <taxon>Bacillariophyta</taxon>
        <taxon>Coscinodiscophyceae</taxon>
        <taxon>Chaetocerotophycidae</taxon>
        <taxon>Chaetocerotales</taxon>
        <taxon>Chaetocerotaceae</taxon>
        <taxon>Chaetoceros</taxon>
    </lineage>
</organism>
<keyword evidence="7" id="KW-1185">Reference proteome</keyword>
<name>A0AAD3DD27_9STRA</name>
<dbReference type="GO" id="GO:0016846">
    <property type="term" value="F:carbon-sulfur lyase activity"/>
    <property type="evidence" value="ECO:0007669"/>
    <property type="project" value="InterPro"/>
</dbReference>
<keyword evidence="2" id="KW-0479">Metal-binding</keyword>
<evidence type="ECO:0000313" key="7">
    <source>
        <dbReference type="Proteomes" id="UP001054902"/>
    </source>
</evidence>
<dbReference type="Proteomes" id="UP001054902">
    <property type="component" value="Unassembled WGS sequence"/>
</dbReference>
<comment type="similarity">
    <text evidence="1">Belongs to the Gfa family.</text>
</comment>
<evidence type="ECO:0000256" key="2">
    <source>
        <dbReference type="ARBA" id="ARBA00022723"/>
    </source>
</evidence>
<evidence type="ECO:0000313" key="6">
    <source>
        <dbReference type="EMBL" id="GFH61071.1"/>
    </source>
</evidence>
<dbReference type="AlphaFoldDB" id="A0AAD3DD27"/>
<dbReference type="PROSITE" id="PS51891">
    <property type="entry name" value="CENP_V_GFA"/>
    <property type="match status" value="1"/>
</dbReference>
<dbReference type="PANTHER" id="PTHR33337">
    <property type="entry name" value="GFA DOMAIN-CONTAINING PROTEIN"/>
    <property type="match status" value="1"/>
</dbReference>
<keyword evidence="3" id="KW-0862">Zinc</keyword>
<evidence type="ECO:0000256" key="4">
    <source>
        <dbReference type="ARBA" id="ARBA00023239"/>
    </source>
</evidence>
<dbReference type="GO" id="GO:0046872">
    <property type="term" value="F:metal ion binding"/>
    <property type="evidence" value="ECO:0007669"/>
    <property type="project" value="UniProtKB-KW"/>
</dbReference>
<comment type="caution">
    <text evidence="6">The sequence shown here is derived from an EMBL/GenBank/DDBJ whole genome shotgun (WGS) entry which is preliminary data.</text>
</comment>
<proteinExistence type="inferred from homology"/>
<feature type="domain" description="CENP-V/GFA" evidence="5">
    <location>
        <begin position="7"/>
        <end position="134"/>
    </location>
</feature>
<keyword evidence="4" id="KW-0456">Lyase</keyword>